<dbReference type="Proteomes" id="UP001151760">
    <property type="component" value="Unassembled WGS sequence"/>
</dbReference>
<evidence type="ECO:0000313" key="2">
    <source>
        <dbReference type="Proteomes" id="UP001151760"/>
    </source>
</evidence>
<gene>
    <name evidence="1" type="ORF">Tco_0656255</name>
</gene>
<protein>
    <submittedName>
        <fullName evidence="1">Uncharacterized protein</fullName>
    </submittedName>
</protein>
<accession>A0ABQ4X9I8</accession>
<proteinExistence type="predicted"/>
<reference evidence="1" key="2">
    <citation type="submission" date="2022-01" db="EMBL/GenBank/DDBJ databases">
        <authorList>
            <person name="Yamashiro T."/>
            <person name="Shiraishi A."/>
            <person name="Satake H."/>
            <person name="Nakayama K."/>
        </authorList>
    </citation>
    <scope>NUCLEOTIDE SEQUENCE</scope>
</reference>
<dbReference type="EMBL" id="BQNB010009292">
    <property type="protein sequence ID" value="GJS61471.1"/>
    <property type="molecule type" value="Genomic_DNA"/>
</dbReference>
<comment type="caution">
    <text evidence="1">The sequence shown here is derived from an EMBL/GenBank/DDBJ whole genome shotgun (WGS) entry which is preliminary data.</text>
</comment>
<sequence length="100" mass="11571">MISTPQENCSSSVPVYKYDRVYLGVFIKSCNKKCGRAFSCVEIERPPEVVSCVRDDDKVEKKGDELFNVGNEGVEVKIEEEEDDVPVKKRREGRSRWLRR</sequence>
<organism evidence="1 2">
    <name type="scientific">Tanacetum coccineum</name>
    <dbReference type="NCBI Taxonomy" id="301880"/>
    <lineage>
        <taxon>Eukaryota</taxon>
        <taxon>Viridiplantae</taxon>
        <taxon>Streptophyta</taxon>
        <taxon>Embryophyta</taxon>
        <taxon>Tracheophyta</taxon>
        <taxon>Spermatophyta</taxon>
        <taxon>Magnoliopsida</taxon>
        <taxon>eudicotyledons</taxon>
        <taxon>Gunneridae</taxon>
        <taxon>Pentapetalae</taxon>
        <taxon>asterids</taxon>
        <taxon>campanulids</taxon>
        <taxon>Asterales</taxon>
        <taxon>Asteraceae</taxon>
        <taxon>Asteroideae</taxon>
        <taxon>Anthemideae</taxon>
        <taxon>Anthemidinae</taxon>
        <taxon>Tanacetum</taxon>
    </lineage>
</organism>
<keyword evidence="2" id="KW-1185">Reference proteome</keyword>
<reference evidence="1" key="1">
    <citation type="journal article" date="2022" name="Int. J. Mol. Sci.">
        <title>Draft Genome of Tanacetum Coccineum: Genomic Comparison of Closely Related Tanacetum-Family Plants.</title>
        <authorList>
            <person name="Yamashiro T."/>
            <person name="Shiraishi A."/>
            <person name="Nakayama K."/>
            <person name="Satake H."/>
        </authorList>
    </citation>
    <scope>NUCLEOTIDE SEQUENCE</scope>
</reference>
<evidence type="ECO:0000313" key="1">
    <source>
        <dbReference type="EMBL" id="GJS61471.1"/>
    </source>
</evidence>
<name>A0ABQ4X9I8_9ASTR</name>